<dbReference type="PROSITE" id="PS51123">
    <property type="entry name" value="OMPA_2"/>
    <property type="match status" value="1"/>
</dbReference>
<dbReference type="OrthoDB" id="9815217at2"/>
<sequence length="235" mass="25070">MTALLIVFILAVIVLVLQLTRAEEALVAEQERAAQQQLALSEQIGALSATEDVRSAVVVEIADDLQSQGIPVSVSDNNAVLSIPTEVLGFDDGAHEIKPEFQPTALAIGRTIASSLASGDRFRSLDTVFVEGHTDNRAFGGLDGTGNWGLSAFRAISLWQLWRLDPGPTSQLSVMQRADGSPLFSVSGYGETRPATAAQNTPEEQAANRRIEIRFTVQQPSADDLARVAGAEEDG</sequence>
<dbReference type="InterPro" id="IPR006665">
    <property type="entry name" value="OmpA-like"/>
</dbReference>
<dbReference type="InterPro" id="IPR050330">
    <property type="entry name" value="Bact_OuterMem_StrucFunc"/>
</dbReference>
<dbReference type="Proteomes" id="UP000245166">
    <property type="component" value="Unassembled WGS sequence"/>
</dbReference>
<proteinExistence type="predicted"/>
<keyword evidence="4" id="KW-1185">Reference proteome</keyword>
<name>A0A2U1ZW65_9MICO</name>
<dbReference type="InterPro" id="IPR036737">
    <property type="entry name" value="OmpA-like_sf"/>
</dbReference>
<dbReference type="SUPFAM" id="SSF103088">
    <property type="entry name" value="OmpA-like"/>
    <property type="match status" value="1"/>
</dbReference>
<evidence type="ECO:0000256" key="1">
    <source>
        <dbReference type="PROSITE-ProRule" id="PRU00473"/>
    </source>
</evidence>
<evidence type="ECO:0000313" key="3">
    <source>
        <dbReference type="EMBL" id="PWD51219.1"/>
    </source>
</evidence>
<dbReference type="EMBL" id="PYHR01000002">
    <property type="protein sequence ID" value="PWD51219.1"/>
    <property type="molecule type" value="Genomic_DNA"/>
</dbReference>
<dbReference type="PANTHER" id="PTHR30329:SF20">
    <property type="entry name" value="EXPORTED PROTEIN"/>
    <property type="match status" value="1"/>
</dbReference>
<feature type="domain" description="OmpA-like" evidence="2">
    <location>
        <begin position="77"/>
        <end position="219"/>
    </location>
</feature>
<comment type="caution">
    <text evidence="3">The sequence shown here is derived from an EMBL/GenBank/DDBJ whole genome shotgun (WGS) entry which is preliminary data.</text>
</comment>
<protein>
    <submittedName>
        <fullName evidence="3">Chemotaxis protein MotB</fullName>
    </submittedName>
</protein>
<accession>A0A2U1ZW65</accession>
<gene>
    <name evidence="3" type="ORF">C8046_11715</name>
</gene>
<evidence type="ECO:0000259" key="2">
    <source>
        <dbReference type="PROSITE" id="PS51123"/>
    </source>
</evidence>
<organism evidence="3 4">
    <name type="scientific">Serinibacter arcticus</name>
    <dbReference type="NCBI Taxonomy" id="1655435"/>
    <lineage>
        <taxon>Bacteria</taxon>
        <taxon>Bacillati</taxon>
        <taxon>Actinomycetota</taxon>
        <taxon>Actinomycetes</taxon>
        <taxon>Micrococcales</taxon>
        <taxon>Beutenbergiaceae</taxon>
        <taxon>Serinibacter</taxon>
    </lineage>
</organism>
<keyword evidence="1" id="KW-0472">Membrane</keyword>
<dbReference type="GO" id="GO:0016020">
    <property type="term" value="C:membrane"/>
    <property type="evidence" value="ECO:0007669"/>
    <property type="project" value="UniProtKB-UniRule"/>
</dbReference>
<reference evidence="3 4" key="1">
    <citation type="submission" date="2018-03" db="EMBL/GenBank/DDBJ databases">
        <title>Genome assembly of novel Miniimonas species PCH200.</title>
        <authorList>
            <person name="Thakur V."/>
            <person name="Kumar V."/>
            <person name="Singh D."/>
        </authorList>
    </citation>
    <scope>NUCLEOTIDE SEQUENCE [LARGE SCALE GENOMIC DNA]</scope>
    <source>
        <strain evidence="3 4">PCH200</strain>
    </source>
</reference>
<dbReference type="PANTHER" id="PTHR30329">
    <property type="entry name" value="STATOR ELEMENT OF FLAGELLAR MOTOR COMPLEX"/>
    <property type="match status" value="1"/>
</dbReference>
<dbReference type="AlphaFoldDB" id="A0A2U1ZW65"/>
<evidence type="ECO:0000313" key="4">
    <source>
        <dbReference type="Proteomes" id="UP000245166"/>
    </source>
</evidence>
<dbReference type="Gene3D" id="3.30.1330.60">
    <property type="entry name" value="OmpA-like domain"/>
    <property type="match status" value="1"/>
</dbReference>